<keyword evidence="4" id="KW-0808">Transferase</keyword>
<evidence type="ECO:0000256" key="3">
    <source>
        <dbReference type="ARBA" id="ARBA00022553"/>
    </source>
</evidence>
<dbReference type="GO" id="GO:0016301">
    <property type="term" value="F:kinase activity"/>
    <property type="evidence" value="ECO:0007669"/>
    <property type="project" value="UniProtKB-KW"/>
</dbReference>
<keyword evidence="6 9" id="KW-0418">Kinase</keyword>
<dbReference type="EMBL" id="JBGBZA010000002">
    <property type="protein sequence ID" value="MEY9320350.1"/>
    <property type="molecule type" value="Genomic_DNA"/>
</dbReference>
<gene>
    <name evidence="9" type="ORF">ABIF29_007149</name>
</gene>
<evidence type="ECO:0000256" key="2">
    <source>
        <dbReference type="ARBA" id="ARBA00012438"/>
    </source>
</evidence>
<protein>
    <recommendedName>
        <fullName evidence="2">histidine kinase</fullName>
        <ecNumber evidence="2">2.7.13.3</ecNumber>
    </recommendedName>
</protein>
<dbReference type="SMART" id="SM00911">
    <property type="entry name" value="HWE_HK"/>
    <property type="match status" value="1"/>
</dbReference>
<keyword evidence="10" id="KW-1185">Reference proteome</keyword>
<keyword evidence="3" id="KW-0597">Phosphoprotein</keyword>
<dbReference type="InterPro" id="IPR013655">
    <property type="entry name" value="PAS_fold_3"/>
</dbReference>
<keyword evidence="7" id="KW-0067">ATP-binding</keyword>
<evidence type="ECO:0000256" key="1">
    <source>
        <dbReference type="ARBA" id="ARBA00000085"/>
    </source>
</evidence>
<evidence type="ECO:0000259" key="8">
    <source>
        <dbReference type="SMART" id="SM00911"/>
    </source>
</evidence>
<evidence type="ECO:0000256" key="7">
    <source>
        <dbReference type="ARBA" id="ARBA00022840"/>
    </source>
</evidence>
<dbReference type="PANTHER" id="PTHR41523">
    <property type="entry name" value="TWO-COMPONENT SYSTEM SENSOR PROTEIN"/>
    <property type="match status" value="1"/>
</dbReference>
<dbReference type="EC" id="2.7.13.3" evidence="2"/>
<dbReference type="PANTHER" id="PTHR41523:SF8">
    <property type="entry name" value="ETHYLENE RESPONSE SENSOR PROTEIN"/>
    <property type="match status" value="1"/>
</dbReference>
<organism evidence="9 10">
    <name type="scientific">Bradyrhizobium elkanii</name>
    <dbReference type="NCBI Taxonomy" id="29448"/>
    <lineage>
        <taxon>Bacteria</taxon>
        <taxon>Pseudomonadati</taxon>
        <taxon>Pseudomonadota</taxon>
        <taxon>Alphaproteobacteria</taxon>
        <taxon>Hyphomicrobiales</taxon>
        <taxon>Nitrobacteraceae</taxon>
        <taxon>Bradyrhizobium</taxon>
    </lineage>
</organism>
<evidence type="ECO:0000256" key="5">
    <source>
        <dbReference type="ARBA" id="ARBA00022741"/>
    </source>
</evidence>
<evidence type="ECO:0000256" key="4">
    <source>
        <dbReference type="ARBA" id="ARBA00022679"/>
    </source>
</evidence>
<feature type="domain" description="Signal transduction histidine kinase HWE region" evidence="8">
    <location>
        <begin position="146"/>
        <end position="232"/>
    </location>
</feature>
<dbReference type="Pfam" id="PF08447">
    <property type="entry name" value="PAS_3"/>
    <property type="match status" value="1"/>
</dbReference>
<keyword evidence="5" id="KW-0547">Nucleotide-binding</keyword>
<comment type="caution">
    <text evidence="9">The sequence shown here is derived from an EMBL/GenBank/DDBJ whole genome shotgun (WGS) entry which is preliminary data.</text>
</comment>
<reference evidence="9 10" key="1">
    <citation type="submission" date="2024-07" db="EMBL/GenBank/DDBJ databases">
        <title>Genomic Encyclopedia of Type Strains, Phase V (KMG-V): Genome sequencing to study the core and pangenomes of soil and plant-associated prokaryotes.</title>
        <authorList>
            <person name="Whitman W."/>
        </authorList>
    </citation>
    <scope>NUCLEOTIDE SEQUENCE [LARGE SCALE GENOMIC DNA]</scope>
    <source>
        <strain evidence="9 10">USDA 415</strain>
    </source>
</reference>
<comment type="catalytic activity">
    <reaction evidence="1">
        <text>ATP + protein L-histidine = ADP + protein N-phospho-L-histidine.</text>
        <dbReference type="EC" id="2.7.13.3"/>
    </reaction>
</comment>
<accession>A0ABV4FA45</accession>
<proteinExistence type="predicted"/>
<dbReference type="Pfam" id="PF07536">
    <property type="entry name" value="HWE_HK"/>
    <property type="match status" value="1"/>
</dbReference>
<name>A0ABV4FA45_BRAEL</name>
<evidence type="ECO:0000313" key="9">
    <source>
        <dbReference type="EMBL" id="MEY9320350.1"/>
    </source>
</evidence>
<evidence type="ECO:0000256" key="6">
    <source>
        <dbReference type="ARBA" id="ARBA00022777"/>
    </source>
</evidence>
<dbReference type="InterPro" id="IPR011102">
    <property type="entry name" value="Sig_transdc_His_kinase_HWE"/>
</dbReference>
<dbReference type="Proteomes" id="UP001565471">
    <property type="component" value="Unassembled WGS sequence"/>
</dbReference>
<evidence type="ECO:0000313" key="10">
    <source>
        <dbReference type="Proteomes" id="UP001565471"/>
    </source>
</evidence>
<sequence>MEAKRMSSDKISMPVWNEKHLRAATDAAGVALWAWNVDTDAITMDERAYDLWDVAKSEKHITFEILSRNIHPADLERVRSAFAATRAIVGAYEIDFRILFDGDIRWISARGQGDDADIADRTMFGIFLDVTQRKQAEEANELLAGEMSHRVKNLLTIATALTQFTSRSAATKEDMAHELTNRLMALGRAQDLIRPIPGKKSEGALLGDLVSILLAPYDEREASVRIRVSVPKMKVGEMSSTTLALVLHELATNSAKYGSLSLASGTLDVSCNAHGDEVVVTWTERGGPPLKAPAMLNGFGSKLVQRSMAAQLGGSIAFDWSEEGLVVTLIMSKDRLAR</sequence>